<keyword evidence="9" id="KW-0472">Membrane</keyword>
<accession>A0A0V0SJ90</accession>
<feature type="compositionally biased region" description="Basic and acidic residues" evidence="10">
    <location>
        <begin position="522"/>
        <end position="544"/>
    </location>
</feature>
<evidence type="ECO:0000313" key="12">
    <source>
        <dbReference type="Proteomes" id="UP000054630"/>
    </source>
</evidence>
<evidence type="ECO:0000256" key="5">
    <source>
        <dbReference type="ARBA" id="ARBA00022660"/>
    </source>
</evidence>
<evidence type="ECO:0000256" key="6">
    <source>
        <dbReference type="ARBA" id="ARBA00022792"/>
    </source>
</evidence>
<dbReference type="PANTHER" id="PTHR13094:SF1">
    <property type="entry name" value="NADH DEHYDROGENASE [UBIQUINONE] 1 BETA SUBCOMPLEX SUBUNIT 10"/>
    <property type="match status" value="1"/>
</dbReference>
<evidence type="ECO:0000256" key="8">
    <source>
        <dbReference type="ARBA" id="ARBA00023128"/>
    </source>
</evidence>
<keyword evidence="4" id="KW-0813">Transport</keyword>
<evidence type="ECO:0000256" key="3">
    <source>
        <dbReference type="ARBA" id="ARBA00014109"/>
    </source>
</evidence>
<evidence type="ECO:0000256" key="1">
    <source>
        <dbReference type="ARBA" id="ARBA00004443"/>
    </source>
</evidence>
<evidence type="ECO:0000256" key="4">
    <source>
        <dbReference type="ARBA" id="ARBA00022448"/>
    </source>
</evidence>
<keyword evidence="5" id="KW-0679">Respiratory chain</keyword>
<comment type="subcellular location">
    <subcellularLocation>
        <location evidence="1">Mitochondrion inner membrane</location>
        <topology evidence="1">Peripheral membrane protein</topology>
        <orientation evidence="1">Matrix side</orientation>
    </subcellularLocation>
</comment>
<dbReference type="OrthoDB" id="6017729at2759"/>
<reference evidence="11 12" key="1">
    <citation type="submission" date="2015-01" db="EMBL/GenBank/DDBJ databases">
        <title>Evolution of Trichinella species and genotypes.</title>
        <authorList>
            <person name="Korhonen P.K."/>
            <person name="Edoardo P."/>
            <person name="Giuseppe L.R."/>
            <person name="Gasser R.B."/>
        </authorList>
    </citation>
    <scope>NUCLEOTIDE SEQUENCE [LARGE SCALE GENOMIC DNA]</scope>
    <source>
        <strain evidence="11">ISS37</strain>
    </source>
</reference>
<evidence type="ECO:0000256" key="9">
    <source>
        <dbReference type="ARBA" id="ARBA00023136"/>
    </source>
</evidence>
<dbReference type="Proteomes" id="UP000054630">
    <property type="component" value="Unassembled WGS sequence"/>
</dbReference>
<dbReference type="Pfam" id="PF10249">
    <property type="entry name" value="NDUFB10"/>
    <property type="match status" value="1"/>
</dbReference>
<dbReference type="InterPro" id="IPR039993">
    <property type="entry name" value="NDUFB10"/>
</dbReference>
<keyword evidence="6" id="KW-0999">Mitochondrion inner membrane</keyword>
<sequence length="553" mass="65505">MPSGKRETERKGNAPAGQIAMDAPIIRFANVDDSIRIADVYRQTSNRETRIGQKLMTWRLKIAVRKKEAQLVPRKDAASVAVANDSKSVVEALSCHESNEWLEAIKRESEALHAMDCVSVETHEHTCDSLTLTAAEIRRLKILHMLCFQIWKCRHQLGIKEAKTLYTVQYGGRVRGIVGSIVDESELKLARNPVFHARMEDIDIRYHFIREAAERKYVELRYLPTEQMVADILTKGLFKPNHEKRFLVMVEDRRNAILLCVNRSLQSILPKKKKLRKESVLGSSESENMASGETLAERYKREDKEISKAFWEVLDINSRGTILLRFKYYVWRMLDIPATWMKENVVDPLQKDRKMPYYHQRFNRVRTIDECAVDDRVCYEEAQMQYHLDKMVDGYILDILRNRMQRCREYYMNNAEYKCAKCIDDFEQAELNFYIKYGDMGYYGDVLTAYTKQKHRMIWERRHPEIMAARAEAREEHKRQMELGNYDPSFWKRKDPRLYKDYLISIFTPYNYSSFLRFKRDEPSQDPKFYKEREEARQKGEYKEPANPNLIWP</sequence>
<comment type="similarity">
    <text evidence="2">Belongs to the complex I NDUFB10 subunit family.</text>
</comment>
<comment type="caution">
    <text evidence="11">The sequence shown here is derived from an EMBL/GenBank/DDBJ whole genome shotgun (WGS) entry which is preliminary data.</text>
</comment>
<keyword evidence="7" id="KW-0249">Electron transport</keyword>
<dbReference type="GO" id="GO:0005743">
    <property type="term" value="C:mitochondrial inner membrane"/>
    <property type="evidence" value="ECO:0007669"/>
    <property type="project" value="UniProtKB-SubCell"/>
</dbReference>
<name>A0A0V0SJ90_9BILA</name>
<dbReference type="STRING" id="6336.A0A0V0SJ90"/>
<feature type="region of interest" description="Disordered" evidence="10">
    <location>
        <begin position="522"/>
        <end position="553"/>
    </location>
</feature>
<dbReference type="PANTHER" id="PTHR13094">
    <property type="entry name" value="NADH-UBIQUINONE OXIDOREDUCTASE PDSW SUBUNIT"/>
    <property type="match status" value="1"/>
</dbReference>
<proteinExistence type="inferred from homology"/>
<dbReference type="GO" id="GO:0045271">
    <property type="term" value="C:respiratory chain complex I"/>
    <property type="evidence" value="ECO:0007669"/>
    <property type="project" value="UniProtKB-ARBA"/>
</dbReference>
<evidence type="ECO:0000256" key="7">
    <source>
        <dbReference type="ARBA" id="ARBA00022982"/>
    </source>
</evidence>
<dbReference type="CDD" id="cd09272">
    <property type="entry name" value="RNase_HI_RT_Ty1"/>
    <property type="match status" value="1"/>
</dbReference>
<keyword evidence="8" id="KW-0496">Mitochondrion</keyword>
<dbReference type="EMBL" id="JYDL01000006">
    <property type="protein sequence ID" value="KRX26766.1"/>
    <property type="molecule type" value="Genomic_DNA"/>
</dbReference>
<dbReference type="InterPro" id="IPR019377">
    <property type="entry name" value="NADH_UbQ_OxRdtase_su10"/>
</dbReference>
<protein>
    <recommendedName>
        <fullName evidence="3">NADH dehydrogenase [ubiquinone] 1 beta subcomplex subunit 10</fullName>
    </recommendedName>
</protein>
<gene>
    <name evidence="11" type="ORF">T07_8746</name>
</gene>
<keyword evidence="11" id="KW-0830">Ubiquinone</keyword>
<evidence type="ECO:0000313" key="11">
    <source>
        <dbReference type="EMBL" id="KRX26766.1"/>
    </source>
</evidence>
<organism evidence="11 12">
    <name type="scientific">Trichinella nelsoni</name>
    <dbReference type="NCBI Taxonomy" id="6336"/>
    <lineage>
        <taxon>Eukaryota</taxon>
        <taxon>Metazoa</taxon>
        <taxon>Ecdysozoa</taxon>
        <taxon>Nematoda</taxon>
        <taxon>Enoplea</taxon>
        <taxon>Dorylaimia</taxon>
        <taxon>Trichinellida</taxon>
        <taxon>Trichinellidae</taxon>
        <taxon>Trichinella</taxon>
    </lineage>
</organism>
<evidence type="ECO:0000256" key="10">
    <source>
        <dbReference type="SAM" id="MobiDB-lite"/>
    </source>
</evidence>
<evidence type="ECO:0000256" key="2">
    <source>
        <dbReference type="ARBA" id="ARBA00008317"/>
    </source>
</evidence>
<keyword evidence="12" id="KW-1185">Reference proteome</keyword>
<dbReference type="AlphaFoldDB" id="A0A0V0SJ90"/>